<dbReference type="Pfam" id="PF02415">
    <property type="entry name" value="Chlam_PMP"/>
    <property type="match status" value="1"/>
</dbReference>
<evidence type="ECO:0000313" key="9">
    <source>
        <dbReference type="Proteomes" id="UP000253099"/>
    </source>
</evidence>
<evidence type="ECO:0000256" key="1">
    <source>
        <dbReference type="ARBA" id="ARBA00004196"/>
    </source>
</evidence>
<keyword evidence="6" id="KW-0472">Membrane</keyword>
<gene>
    <name evidence="8" type="ORF">ALNOE001_08240</name>
</gene>
<keyword evidence="7" id="KW-0998">Cell outer membrane</keyword>
<dbReference type="AlphaFoldDB" id="A0A366MD19"/>
<evidence type="ECO:0000256" key="3">
    <source>
        <dbReference type="ARBA" id="ARBA00004613"/>
    </source>
</evidence>
<accession>A0A366MD19</accession>
<dbReference type="SUPFAM" id="SSF51126">
    <property type="entry name" value="Pectin lyase-like"/>
    <property type="match status" value="1"/>
</dbReference>
<evidence type="ECO:0000313" key="8">
    <source>
        <dbReference type="EMBL" id="RBQ23600.1"/>
    </source>
</evidence>
<dbReference type="GO" id="GO:0005576">
    <property type="term" value="C:extracellular region"/>
    <property type="evidence" value="ECO:0007669"/>
    <property type="project" value="UniProtKB-SubCell"/>
</dbReference>
<name>A0A366MD19_9EURY</name>
<protein>
    <recommendedName>
        <fullName evidence="10">Right handed beta helix domain-containing protein</fullName>
    </recommendedName>
</protein>
<evidence type="ECO:0000256" key="4">
    <source>
        <dbReference type="ARBA" id="ARBA00022525"/>
    </source>
</evidence>
<comment type="caution">
    <text evidence="8">The sequence shown here is derived from an EMBL/GenBank/DDBJ whole genome shotgun (WGS) entry which is preliminary data.</text>
</comment>
<evidence type="ECO:0000256" key="5">
    <source>
        <dbReference type="ARBA" id="ARBA00022729"/>
    </source>
</evidence>
<evidence type="ECO:0000256" key="2">
    <source>
        <dbReference type="ARBA" id="ARBA00004442"/>
    </source>
</evidence>
<comment type="subcellular location">
    <subcellularLocation>
        <location evidence="1">Cell envelope</location>
    </subcellularLocation>
    <subcellularLocation>
        <location evidence="2">Cell outer membrane</location>
    </subcellularLocation>
    <subcellularLocation>
        <location evidence="3">Secreted</location>
    </subcellularLocation>
</comment>
<keyword evidence="9" id="KW-1185">Reference proteome</keyword>
<keyword evidence="4" id="KW-0964">Secreted</keyword>
<organism evidence="8 9">
    <name type="scientific">Candidatus Methanobinarius endosymbioticus</name>
    <dbReference type="NCBI Taxonomy" id="2006182"/>
    <lineage>
        <taxon>Archaea</taxon>
        <taxon>Methanobacteriati</taxon>
        <taxon>Methanobacteriota</taxon>
        <taxon>Methanomada group</taxon>
        <taxon>Methanobacteria</taxon>
        <taxon>Methanobacteriales</taxon>
        <taxon>Methanobacteriaceae</taxon>
        <taxon>Candidatus Methanobinarius</taxon>
    </lineage>
</organism>
<evidence type="ECO:0000256" key="7">
    <source>
        <dbReference type="ARBA" id="ARBA00023237"/>
    </source>
</evidence>
<reference evidence="8 9" key="1">
    <citation type="submission" date="2018-06" db="EMBL/GenBank/DDBJ databases">
        <title>Genomic insight into two independent archaeal endosymbiosis events.</title>
        <authorList>
            <person name="Lind A.E."/>
            <person name="Lewis W.H."/>
            <person name="Spang A."/>
            <person name="Guy L."/>
            <person name="Embley M.T."/>
            <person name="Ettema T.J.G."/>
        </authorList>
    </citation>
    <scope>NUCLEOTIDE SEQUENCE [LARGE SCALE GENOMIC DNA]</scope>
    <source>
        <strain evidence="8">NOE</strain>
    </source>
</reference>
<sequence length="105" mass="11278">MLYVIGGAIFSEKNNITIIGSEFIKNKATRGAGVFFASDSNSNIINSTFINNSAINNESNVFGSYNVNNDGGAIYSDYGSTINIIGTNLIANFAKDYGEQYISIL</sequence>
<evidence type="ECO:0000256" key="6">
    <source>
        <dbReference type="ARBA" id="ARBA00023136"/>
    </source>
</evidence>
<proteinExistence type="predicted"/>
<dbReference type="Proteomes" id="UP000253099">
    <property type="component" value="Unassembled WGS sequence"/>
</dbReference>
<dbReference type="InterPro" id="IPR011050">
    <property type="entry name" value="Pectin_lyase_fold/virulence"/>
</dbReference>
<dbReference type="EMBL" id="NIZT01000022">
    <property type="protein sequence ID" value="RBQ23600.1"/>
    <property type="molecule type" value="Genomic_DNA"/>
</dbReference>
<keyword evidence="5" id="KW-0732">Signal</keyword>
<dbReference type="InterPro" id="IPR003368">
    <property type="entry name" value="POMP_repeat"/>
</dbReference>
<evidence type="ECO:0008006" key="10">
    <source>
        <dbReference type="Google" id="ProtNLM"/>
    </source>
</evidence>